<keyword evidence="2" id="KW-0805">Transcription regulation</keyword>
<name>A0AAV3XHC3_9CYAN</name>
<dbReference type="EMBL" id="BLAY01000067">
    <property type="protein sequence ID" value="GET39520.1"/>
    <property type="molecule type" value="Genomic_DNA"/>
</dbReference>
<evidence type="ECO:0000256" key="3">
    <source>
        <dbReference type="ARBA" id="ARBA00023082"/>
    </source>
</evidence>
<evidence type="ECO:0000259" key="6">
    <source>
        <dbReference type="Pfam" id="PF04542"/>
    </source>
</evidence>
<evidence type="ECO:0000256" key="2">
    <source>
        <dbReference type="ARBA" id="ARBA00023015"/>
    </source>
</evidence>
<dbReference type="Pfam" id="PF08281">
    <property type="entry name" value="Sigma70_r4_2"/>
    <property type="match status" value="1"/>
</dbReference>
<dbReference type="PANTHER" id="PTHR43133:SF8">
    <property type="entry name" value="RNA POLYMERASE SIGMA FACTOR HI_1459-RELATED"/>
    <property type="match status" value="1"/>
</dbReference>
<evidence type="ECO:0000259" key="7">
    <source>
        <dbReference type="Pfam" id="PF08281"/>
    </source>
</evidence>
<dbReference type="AlphaFoldDB" id="A0AAV3XHC3"/>
<dbReference type="GO" id="GO:0016987">
    <property type="term" value="F:sigma factor activity"/>
    <property type="evidence" value="ECO:0007669"/>
    <property type="project" value="UniProtKB-KW"/>
</dbReference>
<dbReference type="SUPFAM" id="SSF88659">
    <property type="entry name" value="Sigma3 and sigma4 domains of RNA polymerase sigma factors"/>
    <property type="match status" value="1"/>
</dbReference>
<reference evidence="8" key="1">
    <citation type="submission" date="2019-10" db="EMBL/GenBank/DDBJ databases">
        <title>Draft genome sequece of Microseira wollei NIES-4236.</title>
        <authorList>
            <person name="Yamaguchi H."/>
            <person name="Suzuki S."/>
            <person name="Kawachi M."/>
        </authorList>
    </citation>
    <scope>NUCLEOTIDE SEQUENCE</scope>
    <source>
        <strain evidence="8">NIES-4236</strain>
    </source>
</reference>
<dbReference type="InterPro" id="IPR007627">
    <property type="entry name" value="RNA_pol_sigma70_r2"/>
</dbReference>
<dbReference type="PANTHER" id="PTHR43133">
    <property type="entry name" value="RNA POLYMERASE ECF-TYPE SIGMA FACTO"/>
    <property type="match status" value="1"/>
</dbReference>
<dbReference type="InterPro" id="IPR039425">
    <property type="entry name" value="RNA_pol_sigma-70-like"/>
</dbReference>
<dbReference type="CDD" id="cd06171">
    <property type="entry name" value="Sigma70_r4"/>
    <property type="match status" value="1"/>
</dbReference>
<evidence type="ECO:0000256" key="4">
    <source>
        <dbReference type="ARBA" id="ARBA00023125"/>
    </source>
</evidence>
<dbReference type="RefSeq" id="WP_226584903.1">
    <property type="nucleotide sequence ID" value="NZ_BLAY01000067.1"/>
</dbReference>
<feature type="domain" description="RNA polymerase sigma factor 70 region 4 type 2" evidence="7">
    <location>
        <begin position="124"/>
        <end position="174"/>
    </location>
</feature>
<dbReference type="InterPro" id="IPR013249">
    <property type="entry name" value="RNA_pol_sigma70_r4_t2"/>
</dbReference>
<keyword evidence="5" id="KW-0804">Transcription</keyword>
<dbReference type="SUPFAM" id="SSF88946">
    <property type="entry name" value="Sigma2 domain of RNA polymerase sigma factors"/>
    <property type="match status" value="1"/>
</dbReference>
<dbReference type="InterPro" id="IPR013325">
    <property type="entry name" value="RNA_pol_sigma_r2"/>
</dbReference>
<evidence type="ECO:0000313" key="8">
    <source>
        <dbReference type="EMBL" id="GET39520.1"/>
    </source>
</evidence>
<proteinExistence type="inferred from homology"/>
<dbReference type="InterPro" id="IPR036388">
    <property type="entry name" value="WH-like_DNA-bd_sf"/>
</dbReference>
<comment type="caution">
    <text evidence="8">The sequence shown here is derived from an EMBL/GenBank/DDBJ whole genome shotgun (WGS) entry which is preliminary data.</text>
</comment>
<dbReference type="InterPro" id="IPR013324">
    <property type="entry name" value="RNA_pol_sigma_r3/r4-like"/>
</dbReference>
<dbReference type="Gene3D" id="1.10.1740.10">
    <property type="match status" value="1"/>
</dbReference>
<gene>
    <name evidence="8" type="ORF">MiSe_42900</name>
</gene>
<dbReference type="GO" id="GO:0003677">
    <property type="term" value="F:DNA binding"/>
    <property type="evidence" value="ECO:0007669"/>
    <property type="project" value="UniProtKB-KW"/>
</dbReference>
<evidence type="ECO:0000313" key="9">
    <source>
        <dbReference type="Proteomes" id="UP001050975"/>
    </source>
</evidence>
<dbReference type="Gene3D" id="1.10.10.10">
    <property type="entry name" value="Winged helix-like DNA-binding domain superfamily/Winged helix DNA-binding domain"/>
    <property type="match status" value="1"/>
</dbReference>
<keyword evidence="3" id="KW-0731">Sigma factor</keyword>
<evidence type="ECO:0000256" key="5">
    <source>
        <dbReference type="ARBA" id="ARBA00023163"/>
    </source>
</evidence>
<sequence>MNYINNRFQGDGTDFWQLWVQYQDYLYQRCLSCMKGNSTDAQEALSRASIKAWEKWLDYAGKIANPRAWLARLTHNLCMDMHRSRRREATDIESIEKIAMAEDKYVAFSAPSPELAVLERERDVCIRDAIDALPANVRIPFMLRYDREMSYSDIAQQLAISNDSVRQRVQQARAILKTQLNKYFSELDNSSRSDTDLNYCFKKGVTSQESWERDFSLGGQQFCHSAIKPAWEELVSERIATSDCKTPITAGCTPESIDYKVAATCLEVLSHTWYRSPSCLRWSF</sequence>
<keyword evidence="9" id="KW-1185">Reference proteome</keyword>
<dbReference type="Proteomes" id="UP001050975">
    <property type="component" value="Unassembled WGS sequence"/>
</dbReference>
<dbReference type="NCBIfam" id="TIGR02937">
    <property type="entry name" value="sigma70-ECF"/>
    <property type="match status" value="1"/>
</dbReference>
<keyword evidence="4" id="KW-0238">DNA-binding</keyword>
<organism evidence="8 9">
    <name type="scientific">Microseira wollei NIES-4236</name>
    <dbReference type="NCBI Taxonomy" id="2530354"/>
    <lineage>
        <taxon>Bacteria</taxon>
        <taxon>Bacillati</taxon>
        <taxon>Cyanobacteriota</taxon>
        <taxon>Cyanophyceae</taxon>
        <taxon>Oscillatoriophycideae</taxon>
        <taxon>Aerosakkonematales</taxon>
        <taxon>Aerosakkonemataceae</taxon>
        <taxon>Microseira</taxon>
    </lineage>
</organism>
<feature type="domain" description="RNA polymerase sigma-70 region 2" evidence="6">
    <location>
        <begin position="20"/>
        <end position="87"/>
    </location>
</feature>
<evidence type="ECO:0000256" key="1">
    <source>
        <dbReference type="ARBA" id="ARBA00010641"/>
    </source>
</evidence>
<dbReference type="InterPro" id="IPR014284">
    <property type="entry name" value="RNA_pol_sigma-70_dom"/>
</dbReference>
<dbReference type="GO" id="GO:0006352">
    <property type="term" value="P:DNA-templated transcription initiation"/>
    <property type="evidence" value="ECO:0007669"/>
    <property type="project" value="InterPro"/>
</dbReference>
<dbReference type="Pfam" id="PF04542">
    <property type="entry name" value="Sigma70_r2"/>
    <property type="match status" value="1"/>
</dbReference>
<protein>
    <submittedName>
        <fullName evidence="8">RNA polymerase ECF-type sigma factor</fullName>
    </submittedName>
</protein>
<comment type="similarity">
    <text evidence="1">Belongs to the sigma-70 factor family. ECF subfamily.</text>
</comment>
<accession>A0AAV3XHC3</accession>